<dbReference type="RefSeq" id="XP_002953846.1">
    <property type="nucleotide sequence ID" value="XM_002953800.1"/>
</dbReference>
<dbReference type="GeneID" id="9616938"/>
<name>D8U589_VOLCA</name>
<gene>
    <name evidence="1" type="ORF">VOLCADRAFT_94609</name>
</gene>
<dbReference type="AlphaFoldDB" id="D8U589"/>
<proteinExistence type="predicted"/>
<dbReference type="KEGG" id="vcn:VOLCADRAFT_94609"/>
<evidence type="ECO:0000313" key="1">
    <source>
        <dbReference type="EMBL" id="EFJ45170.1"/>
    </source>
</evidence>
<evidence type="ECO:0000313" key="2">
    <source>
        <dbReference type="Proteomes" id="UP000001058"/>
    </source>
</evidence>
<dbReference type="OrthoDB" id="674604at2759"/>
<dbReference type="EMBL" id="GL378359">
    <property type="protein sequence ID" value="EFJ45170.1"/>
    <property type="molecule type" value="Genomic_DNA"/>
</dbReference>
<keyword evidence="2" id="KW-1185">Reference proteome</keyword>
<dbReference type="Proteomes" id="UP000001058">
    <property type="component" value="Unassembled WGS sequence"/>
</dbReference>
<organism evidence="2">
    <name type="scientific">Volvox carteri f. nagariensis</name>
    <dbReference type="NCBI Taxonomy" id="3068"/>
    <lineage>
        <taxon>Eukaryota</taxon>
        <taxon>Viridiplantae</taxon>
        <taxon>Chlorophyta</taxon>
        <taxon>core chlorophytes</taxon>
        <taxon>Chlorophyceae</taxon>
        <taxon>CS clade</taxon>
        <taxon>Chlamydomonadales</taxon>
        <taxon>Volvocaceae</taxon>
        <taxon>Volvox</taxon>
    </lineage>
</organism>
<reference evidence="1 2" key="1">
    <citation type="journal article" date="2010" name="Science">
        <title>Genomic analysis of organismal complexity in the multicellular green alga Volvox carteri.</title>
        <authorList>
            <person name="Prochnik S.E."/>
            <person name="Umen J."/>
            <person name="Nedelcu A.M."/>
            <person name="Hallmann A."/>
            <person name="Miller S.M."/>
            <person name="Nishii I."/>
            <person name="Ferris P."/>
            <person name="Kuo A."/>
            <person name="Mitros T."/>
            <person name="Fritz-Laylin L.K."/>
            <person name="Hellsten U."/>
            <person name="Chapman J."/>
            <person name="Simakov O."/>
            <person name="Rensing S.A."/>
            <person name="Terry A."/>
            <person name="Pangilinan J."/>
            <person name="Kapitonov V."/>
            <person name="Jurka J."/>
            <person name="Salamov A."/>
            <person name="Shapiro H."/>
            <person name="Schmutz J."/>
            <person name="Grimwood J."/>
            <person name="Lindquist E."/>
            <person name="Lucas S."/>
            <person name="Grigoriev I.V."/>
            <person name="Schmitt R."/>
            <person name="Kirk D."/>
            <person name="Rokhsar D.S."/>
        </authorList>
    </citation>
    <scope>NUCLEOTIDE SEQUENCE [LARGE SCALE GENOMIC DNA]</scope>
    <source>
        <strain evidence="2">f. Nagariensis / Eve</strain>
    </source>
</reference>
<dbReference type="InParanoid" id="D8U589"/>
<protein>
    <submittedName>
        <fullName evidence="1">Uncharacterized protein</fullName>
    </submittedName>
</protein>
<accession>D8U589</accession>
<sequence>MSAAQGFAYELQGNVLKERRVGHYRIKYLISFNKKGMVITGKSRNKLDQTSFLKWEYQLPLVVQEALGGRSRHCASELKLLLTCVRVSGLNIGNTNSRSLLIKPLRKNYSPSISRRMPRYVVSAKRHPAFCLSVAAVLLTMLHTATVASLAEVMDGRGQAVGGGTGLLDGSSWALGGDVMDGASGRNTGITRLQRRSLQQTGTTAVIVLPSVPISGAVQNLLSANSLYAVKYAGTSATEVHVTTASSNYNRFSLQTPTALPITSPATWKFMLGSNEDIYAVNLTEIRKPELLVLSRTSSYRSVSLRATIGIPSGIITNPTAVQFDLGTNDDLYLAGCAFRGTKCIGRCISAFSCLTNTFNSSQLLQNPFSLIGGGSIYTGSGYLFDDLPIGPLVEIPRRLSSTAQLCPFLTLTGSQIDMLAWSINGNVGGLNPSRLGSVYMAFVAINDFLTSSMPYVVGFIAPYFYISTIRGCL</sequence>